<keyword evidence="1" id="KW-0001">2Fe-2S</keyword>
<dbReference type="EMBL" id="JACHMV010000001">
    <property type="protein sequence ID" value="MBB4778733.1"/>
    <property type="molecule type" value="Genomic_DNA"/>
</dbReference>
<dbReference type="InterPro" id="IPR036922">
    <property type="entry name" value="Rieske_2Fe-2S_sf"/>
</dbReference>
<evidence type="ECO:0000256" key="3">
    <source>
        <dbReference type="ARBA" id="ARBA00023004"/>
    </source>
</evidence>
<evidence type="ECO:0000259" key="5">
    <source>
        <dbReference type="PROSITE" id="PS51296"/>
    </source>
</evidence>
<reference evidence="7 8" key="3">
    <citation type="submission" date="2020-08" db="EMBL/GenBank/DDBJ databases">
        <title>Sequencing the genomes of 1000 actinobacteria strains.</title>
        <authorList>
            <person name="Klenk H.-P."/>
        </authorList>
    </citation>
    <scope>NUCLEOTIDE SEQUENCE [LARGE SCALE GENOMIC DNA]</scope>
    <source>
        <strain evidence="7 8">DSM 44772</strain>
    </source>
</reference>
<reference evidence="9" key="2">
    <citation type="journal article" date="2019" name="Int. J. Syst. Evol. Microbiol.">
        <title>The Global Catalogue of Microorganisms (GCM) 10K type strain sequencing project: providing services to taxonomists for standard genome sequencing and annotation.</title>
        <authorList>
            <consortium name="The Broad Institute Genomics Platform"/>
            <consortium name="The Broad Institute Genome Sequencing Center for Infectious Disease"/>
            <person name="Wu L."/>
            <person name="Ma J."/>
        </authorList>
    </citation>
    <scope>NUCLEOTIDE SEQUENCE [LARGE SCALE GENOMIC DNA]</scope>
    <source>
        <strain evidence="9">JCM 10667</strain>
    </source>
</reference>
<dbReference type="AlphaFoldDB" id="A0A7W7N193"/>
<protein>
    <submittedName>
        <fullName evidence="7">Nitrite reductase/ring-hydroxylating ferredoxin subunit</fullName>
    </submittedName>
</protein>
<organism evidence="7 8">
    <name type="scientific">Actinomadura livida</name>
    <dbReference type="NCBI Taxonomy" id="79909"/>
    <lineage>
        <taxon>Bacteria</taxon>
        <taxon>Bacillati</taxon>
        <taxon>Actinomycetota</taxon>
        <taxon>Actinomycetes</taxon>
        <taxon>Streptosporangiales</taxon>
        <taxon>Thermomonosporaceae</taxon>
        <taxon>Actinomadura</taxon>
    </lineage>
</organism>
<dbReference type="RefSeq" id="WP_184889933.1">
    <property type="nucleotide sequence ID" value="NZ_BAAAHD010000034.1"/>
</dbReference>
<evidence type="ECO:0000313" key="8">
    <source>
        <dbReference type="Proteomes" id="UP000549343"/>
    </source>
</evidence>
<dbReference type="Proteomes" id="UP001501427">
    <property type="component" value="Unassembled WGS sequence"/>
</dbReference>
<dbReference type="GO" id="GO:0046872">
    <property type="term" value="F:metal ion binding"/>
    <property type="evidence" value="ECO:0007669"/>
    <property type="project" value="UniProtKB-KW"/>
</dbReference>
<sequence length="49" mass="5193">MDPSYWSGALHQGRIVTDDDADTRVICPLHASTFRVSGGAVVHGPATAR</sequence>
<proteinExistence type="predicted"/>
<evidence type="ECO:0000256" key="4">
    <source>
        <dbReference type="ARBA" id="ARBA00023014"/>
    </source>
</evidence>
<dbReference type="InterPro" id="IPR017941">
    <property type="entry name" value="Rieske_2Fe-2S"/>
</dbReference>
<dbReference type="GO" id="GO:0016705">
    <property type="term" value="F:oxidoreductase activity, acting on paired donors, with incorporation or reduction of molecular oxygen"/>
    <property type="evidence" value="ECO:0007669"/>
    <property type="project" value="UniProtKB-ARBA"/>
</dbReference>
<name>A0A7W7N193_9ACTN</name>
<keyword evidence="2" id="KW-0479">Metal-binding</keyword>
<evidence type="ECO:0000313" key="9">
    <source>
        <dbReference type="Proteomes" id="UP001501427"/>
    </source>
</evidence>
<dbReference type="Proteomes" id="UP000549343">
    <property type="component" value="Unassembled WGS sequence"/>
</dbReference>
<evidence type="ECO:0000313" key="6">
    <source>
        <dbReference type="EMBL" id="GAA0574297.1"/>
    </source>
</evidence>
<dbReference type="PROSITE" id="PS51296">
    <property type="entry name" value="RIESKE"/>
    <property type="match status" value="1"/>
</dbReference>
<dbReference type="SUPFAM" id="SSF50022">
    <property type="entry name" value="ISP domain"/>
    <property type="match status" value="1"/>
</dbReference>
<reference evidence="6" key="1">
    <citation type="journal article" date="2014" name="Int. J. Syst. Evol. Microbiol.">
        <title>Complete genome of a new Firmicutes species belonging to the dominant human colonic microbiota ('Ruminococcus bicirculans') reveals two chromosomes and a selective capacity to utilize plant glucans.</title>
        <authorList>
            <consortium name="NISC Comparative Sequencing Program"/>
            <person name="Wegmann U."/>
            <person name="Louis P."/>
            <person name="Goesmann A."/>
            <person name="Henrissat B."/>
            <person name="Duncan S.H."/>
            <person name="Flint H.J."/>
        </authorList>
    </citation>
    <scope>NUCLEOTIDE SEQUENCE</scope>
    <source>
        <strain evidence="6">JCM 10667</strain>
    </source>
</reference>
<keyword evidence="9" id="KW-1185">Reference proteome</keyword>
<reference evidence="6" key="4">
    <citation type="submission" date="2023-12" db="EMBL/GenBank/DDBJ databases">
        <authorList>
            <person name="Sun Q."/>
            <person name="Inoue M."/>
        </authorList>
    </citation>
    <scope>NUCLEOTIDE SEQUENCE</scope>
    <source>
        <strain evidence="6">JCM 10667</strain>
    </source>
</reference>
<evidence type="ECO:0000256" key="2">
    <source>
        <dbReference type="ARBA" id="ARBA00022723"/>
    </source>
</evidence>
<dbReference type="GO" id="GO:0051537">
    <property type="term" value="F:2 iron, 2 sulfur cluster binding"/>
    <property type="evidence" value="ECO:0007669"/>
    <property type="project" value="UniProtKB-KW"/>
</dbReference>
<dbReference type="Pfam" id="PF00355">
    <property type="entry name" value="Rieske"/>
    <property type="match status" value="1"/>
</dbReference>
<feature type="domain" description="Rieske" evidence="5">
    <location>
        <begin position="11"/>
        <end position="49"/>
    </location>
</feature>
<evidence type="ECO:0000256" key="1">
    <source>
        <dbReference type="ARBA" id="ARBA00022714"/>
    </source>
</evidence>
<dbReference type="Gene3D" id="2.102.10.10">
    <property type="entry name" value="Rieske [2Fe-2S] iron-sulphur domain"/>
    <property type="match status" value="1"/>
</dbReference>
<accession>A0A7W7N193</accession>
<keyword evidence="3" id="KW-0408">Iron</keyword>
<gene>
    <name evidence="7" type="ORF">F4557_007151</name>
    <name evidence="6" type="ORF">GCM10009546_41250</name>
</gene>
<keyword evidence="4" id="KW-0411">Iron-sulfur</keyword>
<evidence type="ECO:0000313" key="7">
    <source>
        <dbReference type="EMBL" id="MBB4778733.1"/>
    </source>
</evidence>
<comment type="caution">
    <text evidence="7">The sequence shown here is derived from an EMBL/GenBank/DDBJ whole genome shotgun (WGS) entry which is preliminary data.</text>
</comment>
<dbReference type="EMBL" id="BAAAHD010000034">
    <property type="protein sequence ID" value="GAA0574297.1"/>
    <property type="molecule type" value="Genomic_DNA"/>
</dbReference>
<dbReference type="GO" id="GO:0004497">
    <property type="term" value="F:monooxygenase activity"/>
    <property type="evidence" value="ECO:0007669"/>
    <property type="project" value="UniProtKB-ARBA"/>
</dbReference>